<comment type="caution">
    <text evidence="5">The sequence shown here is derived from an EMBL/GenBank/DDBJ whole genome shotgun (WGS) entry which is preliminary data.</text>
</comment>
<dbReference type="SUPFAM" id="SSF51735">
    <property type="entry name" value="NAD(P)-binding Rossmann-fold domains"/>
    <property type="match status" value="1"/>
</dbReference>
<dbReference type="InterPro" id="IPR013154">
    <property type="entry name" value="ADH-like_N"/>
</dbReference>
<sequence length="227" mass="23782">MPGNKAAWLPSPGAHPFVVKEAPYPSAGPGEVVIKNAVVAVNPADWKIQYHSDEHRYVSNYPFILGSDCAGTIEEVGEGVTKFVKGDRVIAFCPSLPTNNPANSAFQHYALVPATYTISIPASLPFKDGVVLPIALATAASGLYPPNLLNLPLPATPRPKAEARKTILIWGGSSSVGLSAIQLAVASGVRVITTSSPANFSLVKSMGAETVFDYRSASVVSDIVALL</sequence>
<dbReference type="PANTHER" id="PTHR45348">
    <property type="entry name" value="HYPOTHETICAL OXIDOREDUCTASE (EUROFUNG)"/>
    <property type="match status" value="1"/>
</dbReference>
<comment type="similarity">
    <text evidence="1">Belongs to the zinc-containing alcohol dehydrogenase family.</text>
</comment>
<name>A0ABR3UM65_9PLEO</name>
<evidence type="ECO:0000259" key="4">
    <source>
        <dbReference type="SMART" id="SM00829"/>
    </source>
</evidence>
<evidence type="ECO:0000256" key="3">
    <source>
        <dbReference type="ARBA" id="ARBA00023002"/>
    </source>
</evidence>
<dbReference type="Pfam" id="PF08240">
    <property type="entry name" value="ADH_N"/>
    <property type="match status" value="1"/>
</dbReference>
<feature type="domain" description="Enoyl reductase (ER)" evidence="4">
    <location>
        <begin position="13"/>
        <end position="226"/>
    </location>
</feature>
<dbReference type="Gene3D" id="3.90.180.10">
    <property type="entry name" value="Medium-chain alcohol dehydrogenases, catalytic domain"/>
    <property type="match status" value="1"/>
</dbReference>
<dbReference type="InterPro" id="IPR047122">
    <property type="entry name" value="Trans-enoyl_RdTase-like"/>
</dbReference>
<dbReference type="Gene3D" id="3.40.50.720">
    <property type="entry name" value="NAD(P)-binding Rossmann-like Domain"/>
    <property type="match status" value="1"/>
</dbReference>
<dbReference type="SMART" id="SM00829">
    <property type="entry name" value="PKS_ER"/>
    <property type="match status" value="1"/>
</dbReference>
<dbReference type="GeneID" id="96084071"/>
<dbReference type="PANTHER" id="PTHR45348:SF2">
    <property type="entry name" value="ZINC-TYPE ALCOHOL DEHYDROGENASE-LIKE PROTEIN C2E1P3.01"/>
    <property type="match status" value="1"/>
</dbReference>
<protein>
    <recommendedName>
        <fullName evidence="4">Enoyl reductase (ER) domain-containing protein</fullName>
    </recommendedName>
</protein>
<dbReference type="InterPro" id="IPR011032">
    <property type="entry name" value="GroES-like_sf"/>
</dbReference>
<dbReference type="CDD" id="cd08249">
    <property type="entry name" value="enoyl_reductase_like"/>
    <property type="match status" value="1"/>
</dbReference>
<dbReference type="InterPro" id="IPR036291">
    <property type="entry name" value="NAD(P)-bd_dom_sf"/>
</dbReference>
<accession>A0ABR3UM65</accession>
<evidence type="ECO:0000256" key="2">
    <source>
        <dbReference type="ARBA" id="ARBA00011245"/>
    </source>
</evidence>
<evidence type="ECO:0000313" key="5">
    <source>
        <dbReference type="EMBL" id="KAL1797143.1"/>
    </source>
</evidence>
<evidence type="ECO:0000256" key="1">
    <source>
        <dbReference type="ARBA" id="ARBA00008072"/>
    </source>
</evidence>
<dbReference type="SUPFAM" id="SSF50129">
    <property type="entry name" value="GroES-like"/>
    <property type="match status" value="1"/>
</dbReference>
<dbReference type="EMBL" id="JBHGVX010000003">
    <property type="protein sequence ID" value="KAL1797143.1"/>
    <property type="molecule type" value="Genomic_DNA"/>
</dbReference>
<gene>
    <name evidence="5" type="ORF">ACET3X_003749</name>
</gene>
<dbReference type="RefSeq" id="XP_069307727.1">
    <property type="nucleotide sequence ID" value="XM_069450424.1"/>
</dbReference>
<evidence type="ECO:0000313" key="6">
    <source>
        <dbReference type="Proteomes" id="UP001578633"/>
    </source>
</evidence>
<dbReference type="Proteomes" id="UP001578633">
    <property type="component" value="Chromosome 3"/>
</dbReference>
<proteinExistence type="inferred from homology"/>
<keyword evidence="6" id="KW-1185">Reference proteome</keyword>
<keyword evidence="3" id="KW-0560">Oxidoreductase</keyword>
<organism evidence="5 6">
    <name type="scientific">Alternaria dauci</name>
    <dbReference type="NCBI Taxonomy" id="48095"/>
    <lineage>
        <taxon>Eukaryota</taxon>
        <taxon>Fungi</taxon>
        <taxon>Dikarya</taxon>
        <taxon>Ascomycota</taxon>
        <taxon>Pezizomycotina</taxon>
        <taxon>Dothideomycetes</taxon>
        <taxon>Pleosporomycetidae</taxon>
        <taxon>Pleosporales</taxon>
        <taxon>Pleosporineae</taxon>
        <taxon>Pleosporaceae</taxon>
        <taxon>Alternaria</taxon>
        <taxon>Alternaria sect. Porri</taxon>
    </lineage>
</organism>
<reference evidence="5 6" key="1">
    <citation type="submission" date="2024-09" db="EMBL/GenBank/DDBJ databases">
        <title>T2T genomes of carrot and Alternaria dauci and their utility for understanding host-pathogen interaction during carrot leaf blight disease.</title>
        <authorList>
            <person name="Liu W."/>
            <person name="Xu S."/>
            <person name="Ou C."/>
            <person name="Liu X."/>
            <person name="Zhuang F."/>
            <person name="Deng X.W."/>
        </authorList>
    </citation>
    <scope>NUCLEOTIDE SEQUENCE [LARGE SCALE GENOMIC DNA]</scope>
    <source>
        <strain evidence="5 6">A2016</strain>
    </source>
</reference>
<comment type="subunit">
    <text evidence="2">Monomer.</text>
</comment>
<dbReference type="InterPro" id="IPR020843">
    <property type="entry name" value="ER"/>
</dbReference>